<dbReference type="EC" id="2.1.1.34" evidence="9"/>
<dbReference type="Proteomes" id="UP001283361">
    <property type="component" value="Unassembled WGS sequence"/>
</dbReference>
<name>A0AAE1E9I0_9GAST</name>
<reference evidence="14" key="1">
    <citation type="journal article" date="2023" name="G3 (Bethesda)">
        <title>A reference genome for the long-term kleptoplast-retaining sea slug Elysia crispata morphotype clarki.</title>
        <authorList>
            <person name="Eastman K.E."/>
            <person name="Pendleton A.L."/>
            <person name="Shaikh M.A."/>
            <person name="Suttiyut T."/>
            <person name="Ogas R."/>
            <person name="Tomko P."/>
            <person name="Gavelis G."/>
            <person name="Widhalm J.R."/>
            <person name="Wisecaver J.H."/>
        </authorList>
    </citation>
    <scope>NUCLEOTIDE SEQUENCE</scope>
    <source>
        <strain evidence="14">ECLA1</strain>
    </source>
</reference>
<dbReference type="InterPro" id="IPR056921">
    <property type="entry name" value="TARBP1_dom"/>
</dbReference>
<dbReference type="InterPro" id="IPR016024">
    <property type="entry name" value="ARM-type_fold"/>
</dbReference>
<keyword evidence="6" id="KW-0007">Acetylation</keyword>
<dbReference type="GO" id="GO:0141100">
    <property type="term" value="F:tRNA (guanine(18)-2'-O)-methyltransferase activity"/>
    <property type="evidence" value="ECO:0007669"/>
    <property type="project" value="UniProtKB-EC"/>
</dbReference>
<keyword evidence="5" id="KW-0694">RNA-binding</keyword>
<dbReference type="InterPro" id="IPR029028">
    <property type="entry name" value="Alpha/beta_knot_MTases"/>
</dbReference>
<evidence type="ECO:0000256" key="9">
    <source>
        <dbReference type="ARBA" id="ARBA00093594"/>
    </source>
</evidence>
<keyword evidence="3" id="KW-0808">Transferase</keyword>
<dbReference type="InterPro" id="IPR044748">
    <property type="entry name" value="Trm3/TARBP1_C"/>
</dbReference>
<comment type="similarity">
    <text evidence="1">Belongs to the class IV-like SAM-binding methyltransferase superfamily. RNA methyltransferase TrmH family.</text>
</comment>
<protein>
    <recommendedName>
        <fullName evidence="10">tRNA (guanosine(18)-2'-O)-methyltransferase TARBP1</fullName>
        <ecNumber evidence="9">2.1.1.34</ecNumber>
    </recommendedName>
    <alternativeName>
        <fullName evidence="11">TAR RNA-binding protein 1</fullName>
    </alternativeName>
</protein>
<comment type="catalytic activity">
    <reaction evidence="7">
        <text>guanosine(18) in tRNA + S-adenosyl-L-methionine = 2'-O-methylguanosine(18) in tRNA + S-adenosyl-L-homocysteine + H(+)</text>
        <dbReference type="Rhea" id="RHEA:20077"/>
        <dbReference type="Rhea" id="RHEA-COMP:10190"/>
        <dbReference type="Rhea" id="RHEA-COMP:10192"/>
        <dbReference type="ChEBI" id="CHEBI:15378"/>
        <dbReference type="ChEBI" id="CHEBI:57856"/>
        <dbReference type="ChEBI" id="CHEBI:59789"/>
        <dbReference type="ChEBI" id="CHEBI:74269"/>
        <dbReference type="ChEBI" id="CHEBI:74445"/>
        <dbReference type="EC" id="2.1.1.34"/>
    </reaction>
    <physiologicalReaction direction="left-to-right" evidence="7">
        <dbReference type="Rhea" id="RHEA:20078"/>
    </physiologicalReaction>
</comment>
<proteinExistence type="inferred from homology"/>
<keyword evidence="2" id="KW-0489">Methyltransferase</keyword>
<keyword evidence="15" id="KW-1185">Reference proteome</keyword>
<sequence length="1643" mass="186203">MAAKECKFSYSLTSVILHATTSLEAKIKDITSFSEVDLKVCLDDAKSLSQLLTLLNQFNRGEIISEDKEELLLGIVRDICFPLLYSLHLLPESEKVNSDKGRALSLLVSLILTCCRKLKDQSLPHVIIQLLIPLSTAAKTNDNALLTIADGEYHKSKVEPLNQYQSLELLGALLADDELFQHFLPNVDQLGLSEEDILTHLFNMTVYCVEENSAFSKAFTVIAKLFEFFPVVLRKICEDQVWTSYTSPISTNTRLQQGEQSVWKSLYVFFCLKNYFFPLEVSSKDVLATRLASDNFWSIIQAGIVSSEPLHRKLAVYLIKRLVDTCDKNGCTVNEIKRPDMKAPIFWWSPAVKEKLSAVWEDFILVIEVLDEKQVHVIKPVLPRMQKLIEATAKFSKEGFHSFHSSWVITIITRCFDHDSHFMSRWAASTLLTLDFQNLPLVQHGQLKFLSHELLIHLQENKLYARYEGTELGKCSPVGEALKSFFAHLFGALSKEQKVEYLDNLLRIVLENSWGSIPLLFVFEGLSLIHPDSIIDAKLLELVRQILQSCLTTHESVTKGAIQCFICQMIINLVDTSSVTLKEIMRALAPLNREESLQRGTSLWTSALRWLGQAVKEKMWTQNEAVELTLAFLRDPQAATSSVTVEGYRVVAIARMLILFADLAENRTFNINSGDNEIIQSVATEEDKSFQEAVSKSPLGKALEEITGTLSDIRTRAYVDAGRVDRSLSLLYSLLKEASVLENFAVDKLLKKNCDLVFKDVSYFVIARVSLELTKIGDLEHVKFYSDVLLSLGLNSEHVLAEVTDILAFVNRVFDKSKEILSGEAEEKMDILIASSLRLLTTLCKLMEAKSKQKCGAVNTKSCEALIACIASLQNVPQPFSRKRILKNDAFDVKSKANVGQAISSYITSKWNCRRFLFTHSLSFVEDGKSMEMRSMNNVSIDVLQILDSAMDDLSIGSGISDVAVYKAIDVIISEVVAKESPENVSKFLELSLSKVMEEKKNKHFWKKMEVLVPLALRRALLSQDTTSLIGESLDEFLEKLQTIGTDKTGILYLVYENLCEKSLSKENDPDRQLAARLTPLLIEGTYFGQVHKRGERLWLDVCAYLENSCDASCINQLMTSMSKDDLFTRVALLNWLSKLSAADMHDVAFVLSFLEHLKAKYLALAKLTTYKQFSNSLSHRQKHRMVLVFLLLAEFIKEDMCEQYLNTLWYALEIECHPSVRQNLEWLVLILLKRYPKFVGSIWNVFKLYVTRRSVCLCSLFLILSHTGINLPHYQQTEFYKKALTVVLPWSMAHHYNTRIFAQTAVVKMWEQCQRLQLEDIMSQFPMVQAIVDFVLNNGNASATVLKLYENYIFHDFDPVADYSVETIFYTLPRLACIADDEWISPAQFARWDKSWLSDSGRLVVLKNPTQRLAQCKAGPWKMKAHTENEEDISESADKTGDVQKKIMPWRQMSPDQDTEAELASSQRQGGLNGGLVLVTSLIDKVPNLGGLCRTSEIFGVSEFVIGNLTYLEDRMFQSLSVSAQKWISITEVMKPRVPEYIEEKRAEGYTLVGVEQTANSVPLHHYKFPKKTLLLLGNEREGIPVDILQSLDVCVEIPQLGIIRSLNVHVCGALIVWEYTRQLLQQQEEEEAVQEATNNSK</sequence>
<evidence type="ECO:0000256" key="11">
    <source>
        <dbReference type="ARBA" id="ARBA00093656"/>
    </source>
</evidence>
<evidence type="ECO:0000256" key="7">
    <source>
        <dbReference type="ARBA" id="ARBA00093266"/>
    </source>
</evidence>
<dbReference type="EMBL" id="JAWDGP010000590">
    <property type="protein sequence ID" value="KAK3799231.1"/>
    <property type="molecule type" value="Genomic_DNA"/>
</dbReference>
<comment type="caution">
    <text evidence="14">The sequence shown here is derived from an EMBL/GenBank/DDBJ whole genome shotgun (WGS) entry which is preliminary data.</text>
</comment>
<evidence type="ECO:0000259" key="12">
    <source>
        <dbReference type="Pfam" id="PF00588"/>
    </source>
</evidence>
<evidence type="ECO:0000259" key="13">
    <source>
        <dbReference type="Pfam" id="PF25050"/>
    </source>
</evidence>
<dbReference type="InterPro" id="IPR029026">
    <property type="entry name" value="tRNA_m1G_MTases_N"/>
</dbReference>
<evidence type="ECO:0000313" key="15">
    <source>
        <dbReference type="Proteomes" id="UP001283361"/>
    </source>
</evidence>
<evidence type="ECO:0000256" key="4">
    <source>
        <dbReference type="ARBA" id="ARBA00022691"/>
    </source>
</evidence>
<evidence type="ECO:0000256" key="3">
    <source>
        <dbReference type="ARBA" id="ARBA00022679"/>
    </source>
</evidence>
<dbReference type="GO" id="GO:0030488">
    <property type="term" value="P:tRNA methylation"/>
    <property type="evidence" value="ECO:0007669"/>
    <property type="project" value="InterPro"/>
</dbReference>
<dbReference type="Gene3D" id="3.40.1280.10">
    <property type="match status" value="1"/>
</dbReference>
<dbReference type="Pfam" id="PF25050">
    <property type="entry name" value="TARBP1"/>
    <property type="match status" value="1"/>
</dbReference>
<accession>A0AAE1E9I0</accession>
<keyword evidence="4" id="KW-0949">S-adenosyl-L-methionine</keyword>
<organism evidence="14 15">
    <name type="scientific">Elysia crispata</name>
    <name type="common">lettuce slug</name>
    <dbReference type="NCBI Taxonomy" id="231223"/>
    <lineage>
        <taxon>Eukaryota</taxon>
        <taxon>Metazoa</taxon>
        <taxon>Spiralia</taxon>
        <taxon>Lophotrochozoa</taxon>
        <taxon>Mollusca</taxon>
        <taxon>Gastropoda</taxon>
        <taxon>Heterobranchia</taxon>
        <taxon>Euthyneura</taxon>
        <taxon>Panpulmonata</taxon>
        <taxon>Sacoglossa</taxon>
        <taxon>Placobranchoidea</taxon>
        <taxon>Plakobranchidae</taxon>
        <taxon>Elysia</taxon>
    </lineage>
</organism>
<evidence type="ECO:0000256" key="5">
    <source>
        <dbReference type="ARBA" id="ARBA00022884"/>
    </source>
</evidence>
<evidence type="ECO:0000256" key="1">
    <source>
        <dbReference type="ARBA" id="ARBA00007228"/>
    </source>
</evidence>
<dbReference type="InterPro" id="IPR045330">
    <property type="entry name" value="TRM3/TARBP1"/>
</dbReference>
<comment type="function">
    <text evidence="8">S-adenosyl-L-methionine-dependent 2'-O-ribose methyltransferase that catalyzes the formation of 2'-O-methylguanosine at position 18 (Gm18) in a subset of tRNA. Selectively mediates Gm18 methylation of tRNAGln-TTG/CTG and tRNASer-TGA/GCT. Gm18 modification can enhance the stability of modified tRNAs.</text>
</comment>
<evidence type="ECO:0000313" key="14">
    <source>
        <dbReference type="EMBL" id="KAK3799231.1"/>
    </source>
</evidence>
<dbReference type="FunFam" id="3.40.1280.10:FF:000010">
    <property type="entry name" value="probable methyltransferase TARBP1"/>
    <property type="match status" value="1"/>
</dbReference>
<dbReference type="PANTHER" id="PTHR12029:SF11">
    <property type="entry name" value="METHYLTRANSFERASE TARBP1-RELATED"/>
    <property type="match status" value="1"/>
</dbReference>
<feature type="domain" description="tRNA/rRNA methyltransferase SpoU type" evidence="12">
    <location>
        <begin position="1477"/>
        <end position="1618"/>
    </location>
</feature>
<dbReference type="Pfam" id="PF00588">
    <property type="entry name" value="SpoU_methylase"/>
    <property type="match status" value="1"/>
</dbReference>
<evidence type="ECO:0000256" key="8">
    <source>
        <dbReference type="ARBA" id="ARBA00093361"/>
    </source>
</evidence>
<gene>
    <name evidence="14" type="ORF">RRG08_054358</name>
</gene>
<dbReference type="GO" id="GO:0003723">
    <property type="term" value="F:RNA binding"/>
    <property type="evidence" value="ECO:0007669"/>
    <property type="project" value="UniProtKB-KW"/>
</dbReference>
<dbReference type="InterPro" id="IPR001537">
    <property type="entry name" value="SpoU_MeTrfase"/>
</dbReference>
<evidence type="ECO:0000256" key="2">
    <source>
        <dbReference type="ARBA" id="ARBA00022603"/>
    </source>
</evidence>
<feature type="domain" description="TARBP1" evidence="13">
    <location>
        <begin position="315"/>
        <end position="394"/>
    </location>
</feature>
<evidence type="ECO:0000256" key="6">
    <source>
        <dbReference type="ARBA" id="ARBA00022990"/>
    </source>
</evidence>
<evidence type="ECO:0000256" key="10">
    <source>
        <dbReference type="ARBA" id="ARBA00093636"/>
    </source>
</evidence>
<dbReference type="SUPFAM" id="SSF75217">
    <property type="entry name" value="alpha/beta knot"/>
    <property type="match status" value="1"/>
</dbReference>
<dbReference type="PANTHER" id="PTHR12029">
    <property type="entry name" value="RNA METHYLTRANSFERASE"/>
    <property type="match status" value="1"/>
</dbReference>
<dbReference type="SUPFAM" id="SSF48371">
    <property type="entry name" value="ARM repeat"/>
    <property type="match status" value="1"/>
</dbReference>
<dbReference type="CDD" id="cd18091">
    <property type="entry name" value="SpoU-like_TRM3-like"/>
    <property type="match status" value="1"/>
</dbReference>